<dbReference type="Ensembl" id="ENSBMST00010009915.1">
    <property type="protein sequence ID" value="ENSBMSP00010008898.1"/>
    <property type="gene ID" value="ENSBMSG00010006554.1"/>
</dbReference>
<reference evidence="1" key="1">
    <citation type="submission" date="2023-09" db="UniProtKB">
        <authorList>
            <consortium name="Ensembl"/>
        </authorList>
    </citation>
    <scope>IDENTIFICATION</scope>
</reference>
<dbReference type="OMA" id="SVFCHLK"/>
<proteinExistence type="predicted"/>
<dbReference type="AlphaFoldDB" id="A0A8C0HX13"/>
<accession>A0A8C0HX13</accession>
<dbReference type="GeneTree" id="ENSGT00910000147712"/>
<protein>
    <submittedName>
        <fullName evidence="1">Uncharacterized protein</fullName>
    </submittedName>
</protein>
<evidence type="ECO:0000313" key="1">
    <source>
        <dbReference type="Ensembl" id="ENSBMSP00010008898.1"/>
    </source>
</evidence>
<organism evidence="1">
    <name type="scientific">Balaenoptera musculus</name>
    <name type="common">Blue whale</name>
    <dbReference type="NCBI Taxonomy" id="9771"/>
    <lineage>
        <taxon>Eukaryota</taxon>
        <taxon>Metazoa</taxon>
        <taxon>Chordata</taxon>
        <taxon>Craniata</taxon>
        <taxon>Vertebrata</taxon>
        <taxon>Euteleostomi</taxon>
        <taxon>Mammalia</taxon>
        <taxon>Eutheria</taxon>
        <taxon>Laurasiatheria</taxon>
        <taxon>Artiodactyla</taxon>
        <taxon>Whippomorpha</taxon>
        <taxon>Cetacea</taxon>
        <taxon>Mysticeti</taxon>
        <taxon>Balaenopteridae</taxon>
        <taxon>Balaenoptera</taxon>
    </lineage>
</organism>
<name>A0A8C0HX13_BALMU</name>
<sequence length="100" mass="11157">MLLKVSDHFVDYSLGSLCHLKANILIFLSKVGRAGRKPIFITLAIKHSRPGLLMCMPIIWSFWLSVKLKCFLYCGLISVSVIRSVCCPLCTSGFALNFFG</sequence>